<evidence type="ECO:0000313" key="1">
    <source>
        <dbReference type="EMBL" id="SCB35776.1"/>
    </source>
</evidence>
<protein>
    <submittedName>
        <fullName evidence="1">Putative ABC transport system substrate-binding protein</fullName>
    </submittedName>
</protein>
<organism evidence="1 2">
    <name type="scientific">Bradyrhizobium shewense</name>
    <dbReference type="NCBI Taxonomy" id="1761772"/>
    <lineage>
        <taxon>Bacteria</taxon>
        <taxon>Pseudomonadati</taxon>
        <taxon>Pseudomonadota</taxon>
        <taxon>Alphaproteobacteria</taxon>
        <taxon>Hyphomicrobiales</taxon>
        <taxon>Nitrobacteraceae</taxon>
        <taxon>Bradyrhizobium</taxon>
    </lineage>
</organism>
<gene>
    <name evidence="1" type="ORF">GA0061098_1006382</name>
</gene>
<dbReference type="RefSeq" id="WP_091956948.1">
    <property type="nucleotide sequence ID" value="NZ_FMAI01000006.1"/>
</dbReference>
<dbReference type="CDD" id="cd06325">
    <property type="entry name" value="PBP1_ABC_unchar_transporter"/>
    <property type="match status" value="1"/>
</dbReference>
<proteinExistence type="predicted"/>
<dbReference type="PANTHER" id="PTHR35271:SF1">
    <property type="entry name" value="ABC TRANSPORTER, SUBSTRATE-BINDING LIPOPROTEIN"/>
    <property type="match status" value="1"/>
</dbReference>
<name>A0A1C3W7B8_9BRAD</name>
<dbReference type="EMBL" id="FMAI01000006">
    <property type="protein sequence ID" value="SCB35776.1"/>
    <property type="molecule type" value="Genomic_DNA"/>
</dbReference>
<evidence type="ECO:0000313" key="2">
    <source>
        <dbReference type="Proteomes" id="UP000199184"/>
    </source>
</evidence>
<dbReference type="PANTHER" id="PTHR35271">
    <property type="entry name" value="ABC TRANSPORTER, SUBSTRATE-BINDING LIPOPROTEIN-RELATED"/>
    <property type="match status" value="1"/>
</dbReference>
<dbReference type="Pfam" id="PF04392">
    <property type="entry name" value="ABC_sub_bind"/>
    <property type="match status" value="1"/>
</dbReference>
<keyword evidence="2" id="KW-1185">Reference proteome</keyword>
<dbReference type="AlphaFoldDB" id="A0A1C3W7B8"/>
<dbReference type="InterPro" id="IPR007487">
    <property type="entry name" value="ABC_transpt-TYRBP-like"/>
</dbReference>
<accession>A0A1C3W7B8</accession>
<dbReference type="Proteomes" id="UP000199184">
    <property type="component" value="Unassembled WGS sequence"/>
</dbReference>
<sequence length="332" mass="35351">MRRRSFIGLIGGVAVSPIAVRAQQPAKMKRLALADPALKVADMRIGGDSGYTLGLRELQRLGYIEGQNLIIDRFSADGTGEYGDLVAKIVSAHPDVIFALGTSITLALKAATSTIPIVAITGDPIRFGVVSSLSRPGANVTGVSVDAGVELWGKRLELLAEAIPKARNVLFVSTQAGWEAEGGKATREAAQRLGIALAIAPVSTPVNEQAYSDAFQAIRRDQSDGLVIANITNAYAHRFLLVKLAQQIGLPTMFVLREQAEAGGLMSYSMDLKHAILVAIAQVAEVLRGSRPSEMPYVQGTRYEFVINLRAAKAIGLTIPPALLARADEVIE</sequence>
<dbReference type="Gene3D" id="3.40.50.2300">
    <property type="match status" value="2"/>
</dbReference>
<reference evidence="2" key="1">
    <citation type="submission" date="2016-08" db="EMBL/GenBank/DDBJ databases">
        <authorList>
            <person name="Varghese N."/>
            <person name="Submissions Spin"/>
        </authorList>
    </citation>
    <scope>NUCLEOTIDE SEQUENCE [LARGE SCALE GENOMIC DNA]</scope>
    <source>
        <strain evidence="2">ERR11</strain>
    </source>
</reference>